<gene>
    <name evidence="2" type="ORF">MGL_0455</name>
</gene>
<feature type="compositionally biased region" description="Basic and acidic residues" evidence="1">
    <location>
        <begin position="496"/>
        <end position="509"/>
    </location>
</feature>
<feature type="compositionally biased region" description="Basic and acidic residues" evidence="1">
    <location>
        <begin position="188"/>
        <end position="226"/>
    </location>
</feature>
<accession>A8PTP0</accession>
<feature type="compositionally biased region" description="Basic and acidic residues" evidence="1">
    <location>
        <begin position="424"/>
        <end position="489"/>
    </location>
</feature>
<feature type="compositionally biased region" description="Basic and acidic residues" evidence="1">
    <location>
        <begin position="649"/>
        <end position="672"/>
    </location>
</feature>
<dbReference type="VEuPathDB" id="FungiDB:MGL_0455"/>
<dbReference type="EMBL" id="AAYY01000001">
    <property type="protein sequence ID" value="EDP45466.1"/>
    <property type="molecule type" value="Genomic_DNA"/>
</dbReference>
<protein>
    <submittedName>
        <fullName evidence="2">Uncharacterized protein</fullName>
    </submittedName>
</protein>
<reference evidence="2 3" key="1">
    <citation type="journal article" date="2007" name="Proc. Natl. Acad. Sci. U.S.A.">
        <title>Dandruff-associated Malassezia genomes reveal convergent and divergent virulence traits shared with plant and human fungal pathogens.</title>
        <authorList>
            <person name="Xu J."/>
            <person name="Saunders C.W."/>
            <person name="Hu P."/>
            <person name="Grant R.A."/>
            <person name="Boekhout T."/>
            <person name="Kuramae E.E."/>
            <person name="Kronstad J.W."/>
            <person name="Deangelis Y.M."/>
            <person name="Reeder N.L."/>
            <person name="Johnstone K.R."/>
            <person name="Leland M."/>
            <person name="Fieno A.M."/>
            <person name="Begley W.M."/>
            <person name="Sun Y."/>
            <person name="Lacey M.P."/>
            <person name="Chaudhary T."/>
            <person name="Keough T."/>
            <person name="Chu L."/>
            <person name="Sears R."/>
            <person name="Yuan B."/>
            <person name="Dawson T.L.Jr."/>
        </authorList>
    </citation>
    <scope>NUCLEOTIDE SEQUENCE [LARGE SCALE GENOMIC DNA]</scope>
    <source>
        <strain evidence="3">ATCC MYA-4612 / CBS 7966</strain>
    </source>
</reference>
<evidence type="ECO:0000256" key="1">
    <source>
        <dbReference type="SAM" id="MobiDB-lite"/>
    </source>
</evidence>
<evidence type="ECO:0000313" key="2">
    <source>
        <dbReference type="EMBL" id="EDP45466.1"/>
    </source>
</evidence>
<organism evidence="2 3">
    <name type="scientific">Malassezia globosa (strain ATCC MYA-4612 / CBS 7966)</name>
    <name type="common">Dandruff-associated fungus</name>
    <dbReference type="NCBI Taxonomy" id="425265"/>
    <lineage>
        <taxon>Eukaryota</taxon>
        <taxon>Fungi</taxon>
        <taxon>Dikarya</taxon>
        <taxon>Basidiomycota</taxon>
        <taxon>Ustilaginomycotina</taxon>
        <taxon>Malasseziomycetes</taxon>
        <taxon>Malasseziales</taxon>
        <taxon>Malasseziaceae</taxon>
        <taxon>Malassezia</taxon>
    </lineage>
</organism>
<feature type="compositionally biased region" description="Low complexity" evidence="1">
    <location>
        <begin position="87"/>
        <end position="100"/>
    </location>
</feature>
<feature type="region of interest" description="Disordered" evidence="1">
    <location>
        <begin position="753"/>
        <end position="782"/>
    </location>
</feature>
<dbReference type="InParanoid" id="A8PTP0"/>
<feature type="compositionally biased region" description="Low complexity" evidence="1">
    <location>
        <begin position="548"/>
        <end position="569"/>
    </location>
</feature>
<evidence type="ECO:0000313" key="3">
    <source>
        <dbReference type="Proteomes" id="UP000008837"/>
    </source>
</evidence>
<sequence>MAPSSSSSYAPLTPSPGTRWVPVTPPAADPSLSRTPMLASRGKTSATLLPQPASLSHLAPTATSVADQSRSVSSSTMASTGATPVLSSRPSPAQPRSPNSTLTPMEAHMLALSQAPPSASASTPQKSAQPKSKRALPSTLRSVDEPAPVAPQRSSLSVTPPSPSDKSSTHDTFEDAASVVSVTQPADPRVRPFERERERVATTEQAHREALVEEERRQREDMERERRAMAEREALRREIREQQQEIEERKRRLMEERRVRDAAASRQVEEQRRSESDALHRVRQREEEAVLERARINAKASLELERRTLQESQKAAQMHQEMCELKRQREAQRLEAERERIEHHLRLEMERVKLEEARKAEILAAEMERETRARDEMFALERRRALEERERIEAERRAKQEAELQRIQREKELAELARLEEARHERAMREQQERQQRIEREKKALVEREAREQFEREELARMRREEQQRIQKDREERELQLRLHLEQQKQQHARQSAHDDEWAAKDPSRQRQPGSSANSATFVATAAASAASAVLQNTDGRTMDESNSSTKGTAPTATTTARSSSQNASFRRSRSVPALTVANMDQRDTEDDSAAHDFQDAEMSIQSVSLSPSLSSSMSSMSSSSPASSSSSSAAPSLSMSDSIMQARMELHHSGQTQRRDSERAQLEERALKRAKREAEDEDRITRSFSRQREEAHDDDTSSVAETERSTVSRASDASQLSLAINRLQIVSRQQPPAIKGILSRMSASASSTLALPPSLPSSSARSSALKRTSSHSNVRTSMLSTPGAEAAAGADSAPPKPTLRFALPEMPPAAHLGSYPELAWLAYICDHHMPRRVVPSPPIRSSLGTWIRHSVASVASLDTSLMHEEWAVRPVGPYRDGGVRFLPGFTVHGLAFGTAPKTPSPCEATVEVCARLCGGLTAGALTCTTSA</sequence>
<feature type="compositionally biased region" description="Low complexity" evidence="1">
    <location>
        <begin position="111"/>
        <end position="130"/>
    </location>
</feature>
<dbReference type="OMA" id="DITMEKE"/>
<dbReference type="RefSeq" id="XP_001732680.1">
    <property type="nucleotide sequence ID" value="XM_001732628.1"/>
</dbReference>
<feature type="compositionally biased region" description="Low complexity" evidence="1">
    <location>
        <begin position="1"/>
        <end position="16"/>
    </location>
</feature>
<feature type="compositionally biased region" description="Low complexity" evidence="1">
    <location>
        <begin position="753"/>
        <end position="772"/>
    </location>
</feature>
<dbReference type="KEGG" id="mgl:MGL_0455"/>
<feature type="compositionally biased region" description="Low complexity" evidence="1">
    <location>
        <begin position="609"/>
        <end position="641"/>
    </location>
</feature>
<dbReference type="GeneID" id="5856986"/>
<comment type="caution">
    <text evidence="2">The sequence shown here is derived from an EMBL/GenBank/DDBJ whole genome shotgun (WGS) entry which is preliminary data.</text>
</comment>
<feature type="compositionally biased region" description="Low complexity" evidence="1">
    <location>
        <begin position="64"/>
        <end position="79"/>
    </location>
</feature>
<feature type="region of interest" description="Disordered" evidence="1">
    <location>
        <begin position="424"/>
        <end position="718"/>
    </location>
</feature>
<feature type="region of interest" description="Disordered" evidence="1">
    <location>
        <begin position="1"/>
        <end position="226"/>
    </location>
</feature>
<feature type="compositionally biased region" description="Low complexity" evidence="1">
    <location>
        <begin position="515"/>
        <end position="534"/>
    </location>
</feature>
<dbReference type="AlphaFoldDB" id="A8PTP0"/>
<proteinExistence type="predicted"/>
<keyword evidence="3" id="KW-1185">Reference proteome</keyword>
<dbReference type="Proteomes" id="UP000008837">
    <property type="component" value="Unassembled WGS sequence"/>
</dbReference>
<name>A8PTP0_MALGO</name>
<feature type="region of interest" description="Disordered" evidence="1">
    <location>
        <begin position="248"/>
        <end position="286"/>
    </location>
</feature>
<feature type="compositionally biased region" description="Basic and acidic residues" evidence="1">
    <location>
        <begin position="691"/>
        <end position="711"/>
    </location>
</feature>